<dbReference type="PANTHER" id="PTHR47990">
    <property type="entry name" value="2-OXOGLUTARATE (2OG) AND FE(II)-DEPENDENT OXYGENASE SUPERFAMILY PROTEIN-RELATED"/>
    <property type="match status" value="1"/>
</dbReference>
<dbReference type="InterPro" id="IPR026992">
    <property type="entry name" value="DIOX_N"/>
</dbReference>
<keyword evidence="2" id="KW-0408">Iron</keyword>
<dbReference type="PRINTS" id="PR00682">
    <property type="entry name" value="IPNSYNTHASE"/>
</dbReference>
<dbReference type="InterPro" id="IPR027443">
    <property type="entry name" value="IPNS-like_sf"/>
</dbReference>
<comment type="caution">
    <text evidence="4">The sequence shown here is derived from an EMBL/GenBank/DDBJ whole genome shotgun (WGS) entry which is preliminary data.</text>
</comment>
<keyword evidence="5" id="KW-1185">Reference proteome</keyword>
<keyword evidence="2" id="KW-0560">Oxidoreductase</keyword>
<evidence type="ECO:0000256" key="2">
    <source>
        <dbReference type="RuleBase" id="RU003682"/>
    </source>
</evidence>
<organism evidence="4 5">
    <name type="scientific">Apiospora arundinis</name>
    <dbReference type="NCBI Taxonomy" id="335852"/>
    <lineage>
        <taxon>Eukaryota</taxon>
        <taxon>Fungi</taxon>
        <taxon>Dikarya</taxon>
        <taxon>Ascomycota</taxon>
        <taxon>Pezizomycotina</taxon>
        <taxon>Sordariomycetes</taxon>
        <taxon>Xylariomycetidae</taxon>
        <taxon>Amphisphaeriales</taxon>
        <taxon>Apiosporaceae</taxon>
        <taxon>Apiospora</taxon>
    </lineage>
</organism>
<protein>
    <submittedName>
        <fullName evidence="4">Clavaminate synthase-like protein</fullName>
    </submittedName>
</protein>
<dbReference type="EMBL" id="JAPCWZ010000003">
    <property type="protein sequence ID" value="KAK8875040.1"/>
    <property type="molecule type" value="Genomic_DNA"/>
</dbReference>
<dbReference type="InterPro" id="IPR044861">
    <property type="entry name" value="IPNS-like_FE2OG_OXY"/>
</dbReference>
<evidence type="ECO:0000259" key="3">
    <source>
        <dbReference type="PROSITE" id="PS51471"/>
    </source>
</evidence>
<reference evidence="4 5" key="1">
    <citation type="journal article" date="2024" name="IMA Fungus">
        <title>Apiospora arundinis, a panoply of carbohydrate-active enzymes and secondary metabolites.</title>
        <authorList>
            <person name="Sorensen T."/>
            <person name="Petersen C."/>
            <person name="Muurmann A.T."/>
            <person name="Christiansen J.V."/>
            <person name="Brundto M.L."/>
            <person name="Overgaard C.K."/>
            <person name="Boysen A.T."/>
            <person name="Wollenberg R.D."/>
            <person name="Larsen T.O."/>
            <person name="Sorensen J.L."/>
            <person name="Nielsen K.L."/>
            <person name="Sondergaard T.E."/>
        </authorList>
    </citation>
    <scope>NUCLEOTIDE SEQUENCE [LARGE SCALE GENOMIC DNA]</scope>
    <source>
        <strain evidence="4 5">AAU 773</strain>
    </source>
</reference>
<dbReference type="SUPFAM" id="SSF51197">
    <property type="entry name" value="Clavaminate synthase-like"/>
    <property type="match status" value="1"/>
</dbReference>
<dbReference type="Gene3D" id="2.60.120.330">
    <property type="entry name" value="B-lactam Antibiotic, Isopenicillin N Synthase, Chain"/>
    <property type="match status" value="1"/>
</dbReference>
<dbReference type="InterPro" id="IPR050231">
    <property type="entry name" value="Iron_ascorbate_oxido_reductase"/>
</dbReference>
<feature type="domain" description="Fe2OG dioxygenase" evidence="3">
    <location>
        <begin position="218"/>
        <end position="331"/>
    </location>
</feature>
<dbReference type="Pfam" id="PF14226">
    <property type="entry name" value="DIOX_N"/>
    <property type="match status" value="1"/>
</dbReference>
<evidence type="ECO:0000313" key="4">
    <source>
        <dbReference type="EMBL" id="KAK8875040.1"/>
    </source>
</evidence>
<gene>
    <name evidence="4" type="ORF">PGQ11_005554</name>
</gene>
<dbReference type="Proteomes" id="UP001390339">
    <property type="component" value="Unassembled WGS sequence"/>
</dbReference>
<sequence>MATTGEIPTTQLLISSGNGPVARTVLQTPLRDAEPSEIPVIDVSSLCKASSTLADRQAVARQIRDAATNTGFFYIAQHGIPAPTTAAAHAAVLDFFRQPVETKMRASIDQSARFNGYKPAATQRINPFESVDVRESFSWVYDPRYDPTVEDPSKIPPEAAAHLCPEDFPWEATANLPQFKAAVVEYWRACLGLARALVRAFALALDLDEHFFDEKVTYPDAVLAMNYYPPIPKPTGDDAATGRSQSEQEVSIGSHTDFQLFTILWQDDNGGLQVLNRQGQWINAKPIEGTLVVNIADYLQRITNDRYISTVHRAQNWSGRERVSMPFFVGFNWNESCGVLDSCVAEGEEKRYEEISCSEWVTRRAKAMYKTEGFSNEKTPVPSS</sequence>
<proteinExistence type="inferred from homology"/>
<dbReference type="PROSITE" id="PS51471">
    <property type="entry name" value="FE2OG_OXY"/>
    <property type="match status" value="1"/>
</dbReference>
<evidence type="ECO:0000256" key="1">
    <source>
        <dbReference type="ARBA" id="ARBA00008056"/>
    </source>
</evidence>
<evidence type="ECO:0000313" key="5">
    <source>
        <dbReference type="Proteomes" id="UP001390339"/>
    </source>
</evidence>
<comment type="similarity">
    <text evidence="1 2">Belongs to the iron/ascorbate-dependent oxidoreductase family.</text>
</comment>
<dbReference type="Pfam" id="PF03171">
    <property type="entry name" value="2OG-FeII_Oxy"/>
    <property type="match status" value="1"/>
</dbReference>
<keyword evidence="2" id="KW-0479">Metal-binding</keyword>
<dbReference type="InterPro" id="IPR005123">
    <property type="entry name" value="Oxoglu/Fe-dep_dioxygenase_dom"/>
</dbReference>
<name>A0ABR2JBG9_9PEZI</name>
<accession>A0ABR2JBG9</accession>